<dbReference type="EMBL" id="MU155206">
    <property type="protein sequence ID" value="KAF9479790.1"/>
    <property type="molecule type" value="Genomic_DNA"/>
</dbReference>
<keyword evidence="3" id="KW-1185">Reference proteome</keyword>
<evidence type="ECO:0008006" key="4">
    <source>
        <dbReference type="Google" id="ProtNLM"/>
    </source>
</evidence>
<evidence type="ECO:0000313" key="2">
    <source>
        <dbReference type="EMBL" id="KAF9479790.1"/>
    </source>
</evidence>
<feature type="compositionally biased region" description="Acidic residues" evidence="1">
    <location>
        <begin position="627"/>
        <end position="639"/>
    </location>
</feature>
<sequence length="765" mass="85542">MRRSHLFPIVFETLPVEIICHILDNLEMHDLLTCTTYIIELEKARMVSLVPRSEPLPFASRLKLLRERERNWKHLNWTKRHKLDLPPTGSVYEFVGGLYGNGREDDSRVTASISFLELPSTDATFLGEPQKELNTWTHSMGDVNIIDFTMDPSQDLLVLVALAPPDSKYVYQLHLRSIQSNMPHHKAPVPMLPCWLKPTTPMQSSDLVAGVRVQVAGNIVALLIKEIQEGPAAHLEIWNWQTNPQYSCAMTRQSGIDDFTFLTHDTFLVVRPIGRFEVYTFEDPSEGSMKPRLRVTYAFPPLSHGYMYWYISMSSNPAPGYVPRHPTSGPELGNKRQLYYPRPEERIHACCLYIFNPASEENAHVYSFVFFLNLQSLLNPHTEWIEKTQAMNASKIAASKRSQNGDLNSSPSASSSINLEIPILPPGFFDTDTTPPFIPPYTAQGEIRFPPTYPLFPTFDAQYPGIIPPRQASRSHPAKQQPECKPPPSRPTRRARPATSTLDELPAKLEIPWEVWGPQSTRWFEECLSTDWQHAIYGLRTVDSINPQHSRQNVPAAVNTGASAPLPKPVTPEDTSTSTAASTLTNGANENAVASSSSLGPSTAGPSAAQPSQSTSTLTQPQIPSENGEEVQGDEQVEEPDGHDINYGDGGDAGSAHPRRFLRVRDFNPYSFTEDSAALIPPRAANPKSRSRGQTQWRQPRLVTEASTTPVKGVFKKDIVSSLPYMEILSREAFEVTDVMMDDCRLLLLKRGQAGKLKRVEVLML</sequence>
<feature type="region of interest" description="Disordered" evidence="1">
    <location>
        <begin position="466"/>
        <end position="503"/>
    </location>
</feature>
<dbReference type="AlphaFoldDB" id="A0A9P5Z3W6"/>
<name>A0A9P5Z3W6_9AGAR</name>
<dbReference type="Proteomes" id="UP000807469">
    <property type="component" value="Unassembled WGS sequence"/>
</dbReference>
<protein>
    <recommendedName>
        <fullName evidence="4">F-box domain-containing protein</fullName>
    </recommendedName>
</protein>
<feature type="region of interest" description="Disordered" evidence="1">
    <location>
        <begin position="678"/>
        <end position="701"/>
    </location>
</feature>
<proteinExistence type="predicted"/>
<comment type="caution">
    <text evidence="2">The sequence shown here is derived from an EMBL/GenBank/DDBJ whole genome shotgun (WGS) entry which is preliminary data.</text>
</comment>
<gene>
    <name evidence="2" type="ORF">BDN70DRAFT_906131</name>
</gene>
<dbReference type="OrthoDB" id="3256413at2759"/>
<organism evidence="2 3">
    <name type="scientific">Pholiota conissans</name>
    <dbReference type="NCBI Taxonomy" id="109636"/>
    <lineage>
        <taxon>Eukaryota</taxon>
        <taxon>Fungi</taxon>
        <taxon>Dikarya</taxon>
        <taxon>Basidiomycota</taxon>
        <taxon>Agaricomycotina</taxon>
        <taxon>Agaricomycetes</taxon>
        <taxon>Agaricomycetidae</taxon>
        <taxon>Agaricales</taxon>
        <taxon>Agaricineae</taxon>
        <taxon>Strophariaceae</taxon>
        <taxon>Pholiota</taxon>
    </lineage>
</organism>
<feature type="region of interest" description="Disordered" evidence="1">
    <location>
        <begin position="559"/>
        <end position="657"/>
    </location>
</feature>
<reference evidence="2" key="1">
    <citation type="submission" date="2020-11" db="EMBL/GenBank/DDBJ databases">
        <authorList>
            <consortium name="DOE Joint Genome Institute"/>
            <person name="Ahrendt S."/>
            <person name="Riley R."/>
            <person name="Andreopoulos W."/>
            <person name="Labutti K."/>
            <person name="Pangilinan J."/>
            <person name="Ruiz-Duenas F.J."/>
            <person name="Barrasa J.M."/>
            <person name="Sanchez-Garcia M."/>
            <person name="Camarero S."/>
            <person name="Miyauchi S."/>
            <person name="Serrano A."/>
            <person name="Linde D."/>
            <person name="Babiker R."/>
            <person name="Drula E."/>
            <person name="Ayuso-Fernandez I."/>
            <person name="Pacheco R."/>
            <person name="Padilla G."/>
            <person name="Ferreira P."/>
            <person name="Barriuso J."/>
            <person name="Kellner H."/>
            <person name="Castanera R."/>
            <person name="Alfaro M."/>
            <person name="Ramirez L."/>
            <person name="Pisabarro A.G."/>
            <person name="Kuo A."/>
            <person name="Tritt A."/>
            <person name="Lipzen A."/>
            <person name="He G."/>
            <person name="Yan M."/>
            <person name="Ng V."/>
            <person name="Cullen D."/>
            <person name="Martin F."/>
            <person name="Rosso M.-N."/>
            <person name="Henrissat B."/>
            <person name="Hibbett D."/>
            <person name="Martinez A.T."/>
            <person name="Grigoriev I.V."/>
        </authorList>
    </citation>
    <scope>NUCLEOTIDE SEQUENCE</scope>
    <source>
        <strain evidence="2">CIRM-BRFM 674</strain>
    </source>
</reference>
<accession>A0A9P5Z3W6</accession>
<evidence type="ECO:0000256" key="1">
    <source>
        <dbReference type="SAM" id="MobiDB-lite"/>
    </source>
</evidence>
<evidence type="ECO:0000313" key="3">
    <source>
        <dbReference type="Proteomes" id="UP000807469"/>
    </source>
</evidence>
<feature type="compositionally biased region" description="Low complexity" evidence="1">
    <location>
        <begin position="575"/>
        <end position="585"/>
    </location>
</feature>
<feature type="compositionally biased region" description="Polar residues" evidence="1">
    <location>
        <begin position="586"/>
        <end position="625"/>
    </location>
</feature>
<feature type="region of interest" description="Disordered" evidence="1">
    <location>
        <begin position="396"/>
        <end position="416"/>
    </location>
</feature>